<gene>
    <name evidence="4" type="ordered locus">Sama_1062</name>
</gene>
<dbReference type="Pfam" id="PF00990">
    <property type="entry name" value="GGDEF"/>
    <property type="match status" value="1"/>
</dbReference>
<proteinExistence type="predicted"/>
<dbReference type="InterPro" id="IPR029016">
    <property type="entry name" value="GAF-like_dom_sf"/>
</dbReference>
<dbReference type="GO" id="GO:0005886">
    <property type="term" value="C:plasma membrane"/>
    <property type="evidence" value="ECO:0007669"/>
    <property type="project" value="TreeGrafter"/>
</dbReference>
<dbReference type="EMBL" id="CP000507">
    <property type="protein sequence ID" value="ABL99269.1"/>
    <property type="molecule type" value="Genomic_DNA"/>
</dbReference>
<organism evidence="4 5">
    <name type="scientific">Shewanella amazonensis (strain ATCC BAA-1098 / SB2B)</name>
    <dbReference type="NCBI Taxonomy" id="326297"/>
    <lineage>
        <taxon>Bacteria</taxon>
        <taxon>Pseudomonadati</taxon>
        <taxon>Pseudomonadota</taxon>
        <taxon>Gammaproteobacteria</taxon>
        <taxon>Alteromonadales</taxon>
        <taxon>Shewanellaceae</taxon>
        <taxon>Shewanella</taxon>
    </lineage>
</organism>
<feature type="domain" description="GGDEF" evidence="3">
    <location>
        <begin position="316"/>
        <end position="438"/>
    </location>
</feature>
<dbReference type="GO" id="GO:1902201">
    <property type="term" value="P:negative regulation of bacterial-type flagellum-dependent cell motility"/>
    <property type="evidence" value="ECO:0007669"/>
    <property type="project" value="TreeGrafter"/>
</dbReference>
<evidence type="ECO:0000259" key="3">
    <source>
        <dbReference type="PROSITE" id="PS50887"/>
    </source>
</evidence>
<protein>
    <recommendedName>
        <fullName evidence="1">diguanylate cyclase</fullName>
        <ecNumber evidence="1">2.7.7.65</ecNumber>
    </recommendedName>
</protein>
<dbReference type="InterPro" id="IPR050469">
    <property type="entry name" value="Diguanylate_Cyclase"/>
</dbReference>
<evidence type="ECO:0000256" key="1">
    <source>
        <dbReference type="ARBA" id="ARBA00012528"/>
    </source>
</evidence>
<dbReference type="PROSITE" id="PS50887">
    <property type="entry name" value="GGDEF"/>
    <property type="match status" value="1"/>
</dbReference>
<dbReference type="Gene3D" id="3.30.450.40">
    <property type="match status" value="1"/>
</dbReference>
<dbReference type="PANTHER" id="PTHR45138">
    <property type="entry name" value="REGULATORY COMPONENTS OF SENSORY TRANSDUCTION SYSTEM"/>
    <property type="match status" value="1"/>
</dbReference>
<dbReference type="Proteomes" id="UP000009175">
    <property type="component" value="Chromosome"/>
</dbReference>
<dbReference type="SUPFAM" id="SSF55073">
    <property type="entry name" value="Nucleotide cyclase"/>
    <property type="match status" value="1"/>
</dbReference>
<dbReference type="GO" id="GO:0052621">
    <property type="term" value="F:diguanylate cyclase activity"/>
    <property type="evidence" value="ECO:0007669"/>
    <property type="project" value="UniProtKB-EC"/>
</dbReference>
<dbReference type="PANTHER" id="PTHR45138:SF23">
    <property type="entry name" value="SIGNALING PROTEIN"/>
    <property type="match status" value="1"/>
</dbReference>
<dbReference type="GO" id="GO:0043709">
    <property type="term" value="P:cell adhesion involved in single-species biofilm formation"/>
    <property type="evidence" value="ECO:0007669"/>
    <property type="project" value="TreeGrafter"/>
</dbReference>
<evidence type="ECO:0000256" key="2">
    <source>
        <dbReference type="SAM" id="Phobius"/>
    </source>
</evidence>
<dbReference type="NCBIfam" id="TIGR00254">
    <property type="entry name" value="GGDEF"/>
    <property type="match status" value="1"/>
</dbReference>
<feature type="transmembrane region" description="Helical" evidence="2">
    <location>
        <begin position="73"/>
        <end position="95"/>
    </location>
</feature>
<dbReference type="SUPFAM" id="SSF55781">
    <property type="entry name" value="GAF domain-like"/>
    <property type="match status" value="1"/>
</dbReference>
<keyword evidence="5" id="KW-1185">Reference proteome</keyword>
<dbReference type="InterPro" id="IPR029787">
    <property type="entry name" value="Nucleotide_cyclase"/>
</dbReference>
<sequence length="438" mass="49256">MASVALLASARAGFHPYNGRARDSIWIFLVKQRDSLKHKRIDTLGLRYHLMLLLTPLSVFVGIFYLFSPAGSLPWMILLLVCLVYLMGYSLSYYLHQGRLQRLWDHLEQVVSINEASMELIHLSSQYQNEHAFLDALLNKAVSVINGAEMGSIIRVDPDTHKLMFESAVGLDLSRLKTIDFSLEQSFEYRMTKGRCDKVVVIDDMQHINAQSTLTPAEQHILLTAAKQPIRSTLSSPIHIDGKLYAMLNLDSSHLAAFSDYDRNLVAILTHEAASAIALYQKSREIQRLANFDILTGLHNRQYFESQVSKWPKSRLGSYLTVLDLDNLKVLNDSQGHQAGDEALAKLADALKMIWPQNSLISRFGGDEFVILTQGSEEQLLERLAQLKRTMASTEMQVLFSAGLAPFNGDFAASFKLADERMYAQKRSRHKVAGKAPA</sequence>
<dbReference type="KEGG" id="saz:Sama_1062"/>
<keyword evidence="2" id="KW-0472">Membrane</keyword>
<dbReference type="eggNOG" id="COG2203">
    <property type="taxonomic scope" value="Bacteria"/>
</dbReference>
<reference evidence="4 5" key="1">
    <citation type="submission" date="2006-12" db="EMBL/GenBank/DDBJ databases">
        <title>Complete sequence of Shewanella amazonensis SB2B.</title>
        <authorList>
            <consortium name="US DOE Joint Genome Institute"/>
            <person name="Copeland A."/>
            <person name="Lucas S."/>
            <person name="Lapidus A."/>
            <person name="Barry K."/>
            <person name="Detter J.C."/>
            <person name="Glavina del Rio T."/>
            <person name="Hammon N."/>
            <person name="Israni S."/>
            <person name="Dalin E."/>
            <person name="Tice H."/>
            <person name="Pitluck S."/>
            <person name="Munk A.C."/>
            <person name="Brettin T."/>
            <person name="Bruce D."/>
            <person name="Han C."/>
            <person name="Tapia R."/>
            <person name="Gilna P."/>
            <person name="Schmutz J."/>
            <person name="Larimer F."/>
            <person name="Land M."/>
            <person name="Hauser L."/>
            <person name="Kyrpides N."/>
            <person name="Mikhailova N."/>
            <person name="Fredrickson J."/>
            <person name="Richardson P."/>
        </authorList>
    </citation>
    <scope>NUCLEOTIDE SEQUENCE [LARGE SCALE GENOMIC DNA]</scope>
    <source>
        <strain evidence="5">ATCC BAA-1098 / SB2B</strain>
    </source>
</reference>
<dbReference type="InterPro" id="IPR000160">
    <property type="entry name" value="GGDEF_dom"/>
</dbReference>
<dbReference type="eggNOG" id="COG2199">
    <property type="taxonomic scope" value="Bacteria"/>
</dbReference>
<evidence type="ECO:0000313" key="5">
    <source>
        <dbReference type="Proteomes" id="UP000009175"/>
    </source>
</evidence>
<dbReference type="Pfam" id="PF13185">
    <property type="entry name" value="GAF_2"/>
    <property type="match status" value="1"/>
</dbReference>
<dbReference type="InterPro" id="IPR003018">
    <property type="entry name" value="GAF"/>
</dbReference>
<feature type="transmembrane region" description="Helical" evidence="2">
    <location>
        <begin position="46"/>
        <end position="67"/>
    </location>
</feature>
<dbReference type="STRING" id="326297.Sama_1062"/>
<accession>A1S4G3</accession>
<keyword evidence="2" id="KW-0812">Transmembrane</keyword>
<dbReference type="SMART" id="SM00065">
    <property type="entry name" value="GAF"/>
    <property type="match status" value="1"/>
</dbReference>
<dbReference type="InterPro" id="IPR043128">
    <property type="entry name" value="Rev_trsase/Diguanyl_cyclase"/>
</dbReference>
<keyword evidence="2" id="KW-1133">Transmembrane helix</keyword>
<dbReference type="Gene3D" id="3.30.70.270">
    <property type="match status" value="1"/>
</dbReference>
<name>A1S4G3_SHEAM</name>
<dbReference type="EC" id="2.7.7.65" evidence="1"/>
<dbReference type="CDD" id="cd01949">
    <property type="entry name" value="GGDEF"/>
    <property type="match status" value="1"/>
</dbReference>
<dbReference type="SMART" id="SM00267">
    <property type="entry name" value="GGDEF"/>
    <property type="match status" value="1"/>
</dbReference>
<evidence type="ECO:0000313" key="4">
    <source>
        <dbReference type="EMBL" id="ABL99269.1"/>
    </source>
</evidence>
<dbReference type="HOGENOM" id="CLU_653626_0_0_6"/>
<dbReference type="AlphaFoldDB" id="A1S4G3"/>